<gene>
    <name evidence="1" type="ORF">AVEN_267648_1</name>
</gene>
<dbReference type="EMBL" id="BGPR01011464">
    <property type="protein sequence ID" value="GBN51499.1"/>
    <property type="molecule type" value="Genomic_DNA"/>
</dbReference>
<organism evidence="1 2">
    <name type="scientific">Araneus ventricosus</name>
    <name type="common">Orbweaver spider</name>
    <name type="synonym">Epeira ventricosa</name>
    <dbReference type="NCBI Taxonomy" id="182803"/>
    <lineage>
        <taxon>Eukaryota</taxon>
        <taxon>Metazoa</taxon>
        <taxon>Ecdysozoa</taxon>
        <taxon>Arthropoda</taxon>
        <taxon>Chelicerata</taxon>
        <taxon>Arachnida</taxon>
        <taxon>Araneae</taxon>
        <taxon>Araneomorphae</taxon>
        <taxon>Entelegynae</taxon>
        <taxon>Araneoidea</taxon>
        <taxon>Araneidae</taxon>
        <taxon>Araneus</taxon>
    </lineage>
</organism>
<evidence type="ECO:0000313" key="1">
    <source>
        <dbReference type="EMBL" id="GBN51499.1"/>
    </source>
</evidence>
<protein>
    <submittedName>
        <fullName evidence="1">Uncharacterized protein</fullName>
    </submittedName>
</protein>
<sequence>MNSDRNPAIREAFHREINAFRMHLEDLSYFRQLQTVETWVRHILKVPDKRLPVAQTYYAKFRSRLWRFAIDEDYLKQAIDSVLPPRGESIDYTKESCTLLLLMLEFRAVYNTLPVELRSRTERNSITAAKLFLEKLEERKEEHFQERMGCVVVVTLVILYAIGKYCDLL</sequence>
<evidence type="ECO:0000313" key="2">
    <source>
        <dbReference type="Proteomes" id="UP000499080"/>
    </source>
</evidence>
<dbReference type="Proteomes" id="UP000499080">
    <property type="component" value="Unassembled WGS sequence"/>
</dbReference>
<accession>A0A4Y2PK75</accession>
<proteinExistence type="predicted"/>
<keyword evidence="2" id="KW-1185">Reference proteome</keyword>
<dbReference type="AlphaFoldDB" id="A0A4Y2PK75"/>
<comment type="caution">
    <text evidence="1">The sequence shown here is derived from an EMBL/GenBank/DDBJ whole genome shotgun (WGS) entry which is preliminary data.</text>
</comment>
<reference evidence="1 2" key="1">
    <citation type="journal article" date="2019" name="Sci. Rep.">
        <title>Orb-weaving spider Araneus ventricosus genome elucidates the spidroin gene catalogue.</title>
        <authorList>
            <person name="Kono N."/>
            <person name="Nakamura H."/>
            <person name="Ohtoshi R."/>
            <person name="Moran D.A.P."/>
            <person name="Shinohara A."/>
            <person name="Yoshida Y."/>
            <person name="Fujiwara M."/>
            <person name="Mori M."/>
            <person name="Tomita M."/>
            <person name="Arakawa K."/>
        </authorList>
    </citation>
    <scope>NUCLEOTIDE SEQUENCE [LARGE SCALE GENOMIC DNA]</scope>
</reference>
<name>A0A4Y2PK75_ARAVE</name>